<sequence length="138" mass="16071">MVKKANGKWRICIDFTDLNRACPNDSFPLSRIDHLVDATIGYELLSFLDAFSRYNQIKIHVEDEEKTSFITEHGTYYYRVMPFGLKNAGATYQRLVNKVFKEQMGRNVEAYVDDMGEEPEGRDSRLRSSRDLQHLVEV</sequence>
<dbReference type="CDD" id="cd01647">
    <property type="entry name" value="RT_LTR"/>
    <property type="match status" value="1"/>
</dbReference>
<dbReference type="InterPro" id="IPR043128">
    <property type="entry name" value="Rev_trsase/Diguanyl_cyclase"/>
</dbReference>
<keyword evidence="2" id="KW-1185">Reference proteome</keyword>
<dbReference type="InterPro" id="IPR043502">
    <property type="entry name" value="DNA/RNA_pol_sf"/>
</dbReference>
<dbReference type="STRING" id="4432.A0A1U8Q9F9"/>
<evidence type="ECO:0000313" key="3">
    <source>
        <dbReference type="RefSeq" id="XP_019055428.1"/>
    </source>
</evidence>
<feature type="domain" description="Reverse transcriptase" evidence="1">
    <location>
        <begin position="2"/>
        <end position="115"/>
    </location>
</feature>
<gene>
    <name evidence="3" type="primary">LOC109115676</name>
</gene>
<dbReference type="InterPro" id="IPR053134">
    <property type="entry name" value="RNA-dir_DNA_polymerase"/>
</dbReference>
<dbReference type="InParanoid" id="A0A1U8Q9F9"/>
<evidence type="ECO:0000313" key="2">
    <source>
        <dbReference type="Proteomes" id="UP000189703"/>
    </source>
</evidence>
<dbReference type="Gene3D" id="3.30.70.270">
    <property type="match status" value="1"/>
</dbReference>
<dbReference type="PANTHER" id="PTHR24559:SF430">
    <property type="entry name" value="RNA-DIRECTED DNA POLYMERASE"/>
    <property type="match status" value="1"/>
</dbReference>
<evidence type="ECO:0000259" key="1">
    <source>
        <dbReference type="Pfam" id="PF00078"/>
    </source>
</evidence>
<organism evidence="2 3">
    <name type="scientific">Nelumbo nucifera</name>
    <name type="common">Sacred lotus</name>
    <dbReference type="NCBI Taxonomy" id="4432"/>
    <lineage>
        <taxon>Eukaryota</taxon>
        <taxon>Viridiplantae</taxon>
        <taxon>Streptophyta</taxon>
        <taxon>Embryophyta</taxon>
        <taxon>Tracheophyta</taxon>
        <taxon>Spermatophyta</taxon>
        <taxon>Magnoliopsida</taxon>
        <taxon>Proteales</taxon>
        <taxon>Nelumbonaceae</taxon>
        <taxon>Nelumbo</taxon>
    </lineage>
</organism>
<accession>A0A1U8Q9F9</accession>
<reference evidence="3" key="1">
    <citation type="submission" date="2025-08" db="UniProtKB">
        <authorList>
            <consortium name="RefSeq"/>
        </authorList>
    </citation>
    <scope>IDENTIFICATION</scope>
</reference>
<dbReference type="RefSeq" id="XP_019055428.1">
    <property type="nucleotide sequence ID" value="XM_019199883.1"/>
</dbReference>
<dbReference type="GeneID" id="109115676"/>
<dbReference type="OrthoDB" id="1928766at2759"/>
<dbReference type="OMA" id="YVDDMGE"/>
<dbReference type="SUPFAM" id="SSF56672">
    <property type="entry name" value="DNA/RNA polymerases"/>
    <property type="match status" value="1"/>
</dbReference>
<dbReference type="Pfam" id="PF00078">
    <property type="entry name" value="RVT_1"/>
    <property type="match status" value="1"/>
</dbReference>
<proteinExistence type="predicted"/>
<dbReference type="InterPro" id="IPR000477">
    <property type="entry name" value="RT_dom"/>
</dbReference>
<dbReference type="AlphaFoldDB" id="A0A1U8Q9F9"/>
<dbReference type="KEGG" id="nnu:109115676"/>
<protein>
    <submittedName>
        <fullName evidence="3">Uncharacterized protein LOC109115676</fullName>
    </submittedName>
</protein>
<dbReference type="Gene3D" id="3.10.10.10">
    <property type="entry name" value="HIV Type 1 Reverse Transcriptase, subunit A, domain 1"/>
    <property type="match status" value="1"/>
</dbReference>
<name>A0A1U8Q9F9_NELNU</name>
<dbReference type="PANTHER" id="PTHR24559">
    <property type="entry name" value="TRANSPOSON TY3-I GAG-POL POLYPROTEIN"/>
    <property type="match status" value="1"/>
</dbReference>
<dbReference type="Proteomes" id="UP000189703">
    <property type="component" value="Unplaced"/>
</dbReference>